<dbReference type="EMBL" id="BSYO01000022">
    <property type="protein sequence ID" value="GMH20970.1"/>
    <property type="molecule type" value="Genomic_DNA"/>
</dbReference>
<organism evidence="1 2">
    <name type="scientific">Nepenthes gracilis</name>
    <name type="common">Slender pitcher plant</name>
    <dbReference type="NCBI Taxonomy" id="150966"/>
    <lineage>
        <taxon>Eukaryota</taxon>
        <taxon>Viridiplantae</taxon>
        <taxon>Streptophyta</taxon>
        <taxon>Embryophyta</taxon>
        <taxon>Tracheophyta</taxon>
        <taxon>Spermatophyta</taxon>
        <taxon>Magnoliopsida</taxon>
        <taxon>eudicotyledons</taxon>
        <taxon>Gunneridae</taxon>
        <taxon>Pentapetalae</taxon>
        <taxon>Caryophyllales</taxon>
        <taxon>Nepenthaceae</taxon>
        <taxon>Nepenthes</taxon>
    </lineage>
</organism>
<comment type="caution">
    <text evidence="1">The sequence shown here is derived from an EMBL/GenBank/DDBJ whole genome shotgun (WGS) entry which is preliminary data.</text>
</comment>
<evidence type="ECO:0000313" key="1">
    <source>
        <dbReference type="EMBL" id="GMH20970.1"/>
    </source>
</evidence>
<dbReference type="AlphaFoldDB" id="A0AAD3XYI0"/>
<accession>A0AAD3XYI0</accession>
<proteinExistence type="predicted"/>
<dbReference type="Proteomes" id="UP001279734">
    <property type="component" value="Unassembled WGS sequence"/>
</dbReference>
<protein>
    <submittedName>
        <fullName evidence="1">Uncharacterized protein</fullName>
    </submittedName>
</protein>
<sequence>MAFPGLRLGFAGTCCILYWPPLPGCGPWFCGFSLVAESDCGMLSHLDGSEVDPDGVCCVANGYILWTVGKFGYPRSWRFWKGVGELDAICSLALLMASLISRGMSKPSSLMLFSADVWDFRAISLNFLSAGQMSGDA</sequence>
<name>A0AAD3XYI0_NEPGR</name>
<keyword evidence="2" id="KW-1185">Reference proteome</keyword>
<evidence type="ECO:0000313" key="2">
    <source>
        <dbReference type="Proteomes" id="UP001279734"/>
    </source>
</evidence>
<reference evidence="1" key="1">
    <citation type="submission" date="2023-05" db="EMBL/GenBank/DDBJ databases">
        <title>Nepenthes gracilis genome sequencing.</title>
        <authorList>
            <person name="Fukushima K."/>
        </authorList>
    </citation>
    <scope>NUCLEOTIDE SEQUENCE</scope>
    <source>
        <strain evidence="1">SING2019-196</strain>
    </source>
</reference>
<gene>
    <name evidence="1" type="ORF">Nepgr_022812</name>
</gene>